<dbReference type="GO" id="GO:0005758">
    <property type="term" value="C:mitochondrial intermembrane space"/>
    <property type="evidence" value="ECO:0007669"/>
    <property type="project" value="TreeGrafter"/>
</dbReference>
<evidence type="ECO:0000313" key="2">
    <source>
        <dbReference type="EMBL" id="CAG7836484.1"/>
    </source>
</evidence>
<keyword evidence="3" id="KW-1185">Reference proteome</keyword>
<dbReference type="EMBL" id="CAJVCH010571049">
    <property type="protein sequence ID" value="CAG7836484.1"/>
    <property type="molecule type" value="Genomic_DNA"/>
</dbReference>
<dbReference type="InterPro" id="IPR040239">
    <property type="entry name" value="HcpB-like"/>
</dbReference>
<proteinExistence type="predicted"/>
<dbReference type="PANTHER" id="PTHR13891">
    <property type="entry name" value="CYTOCHROME C OXIDASE ASSEMBLY FACTOR 7"/>
    <property type="match status" value="1"/>
</dbReference>
<dbReference type="PANTHER" id="PTHR13891:SF1">
    <property type="entry name" value="CYTOCHROME C OXIDASE ASSEMBLY FACTOR 7"/>
    <property type="match status" value="1"/>
</dbReference>
<dbReference type="InterPro" id="IPR006597">
    <property type="entry name" value="Sel1-like"/>
</dbReference>
<sequence>MSYYDKGCHYKYPEACLHAGLMRTALTSQIPKDDRKAFDYFNAGCNLKSGMCCFYVSGMYISGVDGLVPKDMKKAFEYSKTACDLGNVYACANLSQMYAKGEGVTQSATKAEEYKQLALDMQNQVTKQFRTIAFEEGA</sequence>
<gene>
    <name evidence="2" type="ORF">AFUS01_LOCUS45723</name>
</gene>
<dbReference type="Proteomes" id="UP000708208">
    <property type="component" value="Unassembled WGS sequence"/>
</dbReference>
<dbReference type="Pfam" id="PF08238">
    <property type="entry name" value="Sel1"/>
    <property type="match status" value="3"/>
</dbReference>
<dbReference type="AlphaFoldDB" id="A0A8J2LPR4"/>
<accession>A0A8J2LPR4</accession>
<keyword evidence="1" id="KW-0677">Repeat</keyword>
<organism evidence="2 3">
    <name type="scientific">Allacma fusca</name>
    <dbReference type="NCBI Taxonomy" id="39272"/>
    <lineage>
        <taxon>Eukaryota</taxon>
        <taxon>Metazoa</taxon>
        <taxon>Ecdysozoa</taxon>
        <taxon>Arthropoda</taxon>
        <taxon>Hexapoda</taxon>
        <taxon>Collembola</taxon>
        <taxon>Symphypleona</taxon>
        <taxon>Sminthuridae</taxon>
        <taxon>Allacma</taxon>
    </lineage>
</organism>
<reference evidence="2" key="1">
    <citation type="submission" date="2021-06" db="EMBL/GenBank/DDBJ databases">
        <authorList>
            <person name="Hodson N. C."/>
            <person name="Mongue J. A."/>
            <person name="Jaron S. K."/>
        </authorList>
    </citation>
    <scope>NUCLEOTIDE SEQUENCE</scope>
</reference>
<evidence type="ECO:0000256" key="1">
    <source>
        <dbReference type="ARBA" id="ARBA00022737"/>
    </source>
</evidence>
<comment type="caution">
    <text evidence="2">The sequence shown here is derived from an EMBL/GenBank/DDBJ whole genome shotgun (WGS) entry which is preliminary data.</text>
</comment>
<name>A0A8J2LPR4_9HEXA</name>
<dbReference type="SMART" id="SM00671">
    <property type="entry name" value="SEL1"/>
    <property type="match status" value="3"/>
</dbReference>
<protein>
    <recommendedName>
        <fullName evidence="4">Cytochrome c oxidase assembly factor 7</fullName>
    </recommendedName>
</protein>
<evidence type="ECO:0008006" key="4">
    <source>
        <dbReference type="Google" id="ProtNLM"/>
    </source>
</evidence>
<evidence type="ECO:0000313" key="3">
    <source>
        <dbReference type="Proteomes" id="UP000708208"/>
    </source>
</evidence>
<dbReference type="OrthoDB" id="272077at2759"/>